<keyword evidence="1" id="KW-0472">Membrane</keyword>
<feature type="transmembrane region" description="Helical" evidence="1">
    <location>
        <begin position="125"/>
        <end position="151"/>
    </location>
</feature>
<sequence length="212" mass="23722">MKLKRSGLPLIKMLVFVFAGVVFPVFMLGASAYNLYQTSNQFKEMSQQQLPIKELNELKNMMKNPYDYGIISIIYMEKQAHKIFIHKQTMKIASMYIGYAVLSVGVMMLFLGIETKNQNDINGNFMGLTFNIKSGSGGIIIFLFGAIMIIIPGSIDNKYQTPGIPGYGSGAPSNISQIKNNVLHIYQQCSKQTTLPKDQCFTQSINSSFKDN</sequence>
<reference evidence="2 3" key="1">
    <citation type="submission" date="2019-03" db="EMBL/GenBank/DDBJ databases">
        <title>Complete genome sequence of Citrobacter sp. SNU WT2 isolated from diseased rainbow trout.</title>
        <authorList>
            <person name="Oh W.T."/>
            <person name="Park S.C."/>
        </authorList>
    </citation>
    <scope>NUCLEOTIDE SEQUENCE [LARGE SCALE GENOMIC DNA]</scope>
    <source>
        <strain evidence="2 3">SNU WT2</strain>
    </source>
</reference>
<accession>A0ABX5T8N9</accession>
<feature type="transmembrane region" description="Helical" evidence="1">
    <location>
        <begin position="92"/>
        <end position="113"/>
    </location>
</feature>
<keyword evidence="1" id="KW-1133">Transmembrane helix</keyword>
<keyword evidence="3" id="KW-1185">Reference proteome</keyword>
<dbReference type="RefSeq" id="WP_135324528.1">
    <property type="nucleotide sequence ID" value="NZ_CP038469.1"/>
</dbReference>
<keyword evidence="1" id="KW-0812">Transmembrane</keyword>
<name>A0ABX5T8N9_9ENTR</name>
<gene>
    <name evidence="2" type="ORF">E4Z61_21765</name>
</gene>
<organism evidence="2 3">
    <name type="scientific">Citrobacter tructae</name>
    <dbReference type="NCBI Taxonomy" id="2562449"/>
    <lineage>
        <taxon>Bacteria</taxon>
        <taxon>Pseudomonadati</taxon>
        <taxon>Pseudomonadota</taxon>
        <taxon>Gammaproteobacteria</taxon>
        <taxon>Enterobacterales</taxon>
        <taxon>Enterobacteriaceae</taxon>
        <taxon>Citrobacter</taxon>
    </lineage>
</organism>
<feature type="transmembrane region" description="Helical" evidence="1">
    <location>
        <begin position="13"/>
        <end position="36"/>
    </location>
</feature>
<dbReference type="EMBL" id="CP038469">
    <property type="protein sequence ID" value="QBX82844.1"/>
    <property type="molecule type" value="Genomic_DNA"/>
</dbReference>
<dbReference type="Proteomes" id="UP000296284">
    <property type="component" value="Chromosome"/>
</dbReference>
<evidence type="ECO:0000313" key="2">
    <source>
        <dbReference type="EMBL" id="QBX82844.1"/>
    </source>
</evidence>
<evidence type="ECO:0000313" key="3">
    <source>
        <dbReference type="Proteomes" id="UP000296284"/>
    </source>
</evidence>
<protein>
    <submittedName>
        <fullName evidence="2">Uncharacterized protein</fullName>
    </submittedName>
</protein>
<evidence type="ECO:0000256" key="1">
    <source>
        <dbReference type="SAM" id="Phobius"/>
    </source>
</evidence>
<proteinExistence type="predicted"/>